<keyword evidence="5 9" id="KW-0479">Metal-binding</keyword>
<dbReference type="PANTHER" id="PTHR46986">
    <property type="entry name" value="ENDORIBONUCLEASE YBEY, CHLOROPLASTIC"/>
    <property type="match status" value="1"/>
</dbReference>
<dbReference type="PROSITE" id="PS01306">
    <property type="entry name" value="UPF0054"/>
    <property type="match status" value="1"/>
</dbReference>
<keyword evidence="8 9" id="KW-0862">Zinc</keyword>
<keyword evidence="4 9" id="KW-0540">Nuclease</keyword>
<evidence type="ECO:0000256" key="7">
    <source>
        <dbReference type="ARBA" id="ARBA00022801"/>
    </source>
</evidence>
<dbReference type="PANTHER" id="PTHR46986:SF1">
    <property type="entry name" value="ENDORIBONUCLEASE YBEY, CHLOROPLASTIC"/>
    <property type="match status" value="1"/>
</dbReference>
<keyword evidence="11" id="KW-1185">Reference proteome</keyword>
<evidence type="ECO:0000313" key="11">
    <source>
        <dbReference type="Proteomes" id="UP001596098"/>
    </source>
</evidence>
<dbReference type="HAMAP" id="MF_00009">
    <property type="entry name" value="Endoribonucl_YbeY"/>
    <property type="match status" value="1"/>
</dbReference>
<evidence type="ECO:0000256" key="1">
    <source>
        <dbReference type="ARBA" id="ARBA00010875"/>
    </source>
</evidence>
<dbReference type="InterPro" id="IPR020549">
    <property type="entry name" value="YbeY_CS"/>
</dbReference>
<sequence length="173" mass="19183">MSIEILNESEQQLDVIELARLARFVMDAMRVHPQAELCIKAVDEATIAELNENWMEKEGPTDVLAFPMDELRPGLVDQEPEEGVLGDLVLCPTIAETQGETAGHGYWAEVELLTTHGILHLLGYDHYEPEEHKEMFGLQDQLLAKWRALPAADKEAIAGPDVVDDEPVEGGQA</sequence>
<comment type="function">
    <text evidence="9">Single strand-specific metallo-endoribonuclease involved in late-stage 70S ribosome quality control and in maturation of the 3' terminus of the 16S rRNA.</text>
</comment>
<evidence type="ECO:0000256" key="4">
    <source>
        <dbReference type="ARBA" id="ARBA00022722"/>
    </source>
</evidence>
<dbReference type="Gene3D" id="3.40.390.30">
    <property type="entry name" value="Metalloproteases ('zincins'), catalytic domain"/>
    <property type="match status" value="1"/>
</dbReference>
<name>A0ABW1QXX2_9ACTN</name>
<proteinExistence type="inferred from homology"/>
<dbReference type="EMBL" id="JBHSQI010000004">
    <property type="protein sequence ID" value="MFC6153692.1"/>
    <property type="molecule type" value="Genomic_DNA"/>
</dbReference>
<comment type="cofactor">
    <cofactor evidence="9">
        <name>Zn(2+)</name>
        <dbReference type="ChEBI" id="CHEBI:29105"/>
    </cofactor>
    <text evidence="9">Binds 1 zinc ion.</text>
</comment>
<protein>
    <recommendedName>
        <fullName evidence="9">Endoribonuclease YbeY</fullName>
        <ecNumber evidence="9">3.1.-.-</ecNumber>
    </recommendedName>
</protein>
<dbReference type="EC" id="3.1.-.-" evidence="9"/>
<feature type="binding site" evidence="9">
    <location>
        <position position="120"/>
    </location>
    <ligand>
        <name>Zn(2+)</name>
        <dbReference type="ChEBI" id="CHEBI:29105"/>
        <note>catalytic</note>
    </ligand>
</feature>
<accession>A0ABW1QXX2</accession>
<evidence type="ECO:0000256" key="8">
    <source>
        <dbReference type="ARBA" id="ARBA00022833"/>
    </source>
</evidence>
<dbReference type="NCBIfam" id="TIGR00043">
    <property type="entry name" value="rRNA maturation RNase YbeY"/>
    <property type="match status" value="1"/>
</dbReference>
<evidence type="ECO:0000313" key="10">
    <source>
        <dbReference type="EMBL" id="MFC6153692.1"/>
    </source>
</evidence>
<gene>
    <name evidence="9 10" type="primary">ybeY</name>
    <name evidence="10" type="ORF">ACFPWU_08455</name>
</gene>
<keyword evidence="6 9" id="KW-0255">Endonuclease</keyword>
<evidence type="ECO:0000256" key="9">
    <source>
        <dbReference type="HAMAP-Rule" id="MF_00009"/>
    </source>
</evidence>
<evidence type="ECO:0000256" key="6">
    <source>
        <dbReference type="ARBA" id="ARBA00022759"/>
    </source>
</evidence>
<organism evidence="10 11">
    <name type="scientific">Nocardioides yefusunii</name>
    <dbReference type="NCBI Taxonomy" id="2500546"/>
    <lineage>
        <taxon>Bacteria</taxon>
        <taxon>Bacillati</taxon>
        <taxon>Actinomycetota</taxon>
        <taxon>Actinomycetes</taxon>
        <taxon>Propionibacteriales</taxon>
        <taxon>Nocardioidaceae</taxon>
        <taxon>Nocardioides</taxon>
    </lineage>
</organism>
<keyword evidence="9" id="KW-0963">Cytoplasm</keyword>
<dbReference type="InterPro" id="IPR002036">
    <property type="entry name" value="YbeY"/>
</dbReference>
<comment type="similarity">
    <text evidence="1 9">Belongs to the endoribonuclease YbeY family.</text>
</comment>
<evidence type="ECO:0000256" key="5">
    <source>
        <dbReference type="ARBA" id="ARBA00022723"/>
    </source>
</evidence>
<feature type="binding site" evidence="9">
    <location>
        <position position="126"/>
    </location>
    <ligand>
        <name>Zn(2+)</name>
        <dbReference type="ChEBI" id="CHEBI:29105"/>
        <note>catalytic</note>
    </ligand>
</feature>
<dbReference type="Pfam" id="PF02130">
    <property type="entry name" value="YbeY"/>
    <property type="match status" value="1"/>
</dbReference>
<keyword evidence="7 9" id="KW-0378">Hydrolase</keyword>
<reference evidence="11" key="1">
    <citation type="journal article" date="2019" name="Int. J. Syst. Evol. Microbiol.">
        <title>The Global Catalogue of Microorganisms (GCM) 10K type strain sequencing project: providing services to taxonomists for standard genome sequencing and annotation.</title>
        <authorList>
            <consortium name="The Broad Institute Genomics Platform"/>
            <consortium name="The Broad Institute Genome Sequencing Center for Infectious Disease"/>
            <person name="Wu L."/>
            <person name="Ma J."/>
        </authorList>
    </citation>
    <scope>NUCLEOTIDE SEQUENCE [LARGE SCALE GENOMIC DNA]</scope>
    <source>
        <strain evidence="11">DFY28</strain>
    </source>
</reference>
<comment type="caution">
    <text evidence="10">The sequence shown here is derived from an EMBL/GenBank/DDBJ whole genome shotgun (WGS) entry which is preliminary data.</text>
</comment>
<evidence type="ECO:0000256" key="2">
    <source>
        <dbReference type="ARBA" id="ARBA00022517"/>
    </source>
</evidence>
<evidence type="ECO:0000256" key="3">
    <source>
        <dbReference type="ARBA" id="ARBA00022552"/>
    </source>
</evidence>
<keyword evidence="3 9" id="KW-0698">rRNA processing</keyword>
<dbReference type="SUPFAM" id="SSF55486">
    <property type="entry name" value="Metalloproteases ('zincins'), catalytic domain"/>
    <property type="match status" value="1"/>
</dbReference>
<dbReference type="Proteomes" id="UP001596098">
    <property type="component" value="Unassembled WGS sequence"/>
</dbReference>
<keyword evidence="2 9" id="KW-0690">Ribosome biogenesis</keyword>
<feature type="binding site" evidence="9">
    <location>
        <position position="116"/>
    </location>
    <ligand>
        <name>Zn(2+)</name>
        <dbReference type="ChEBI" id="CHEBI:29105"/>
        <note>catalytic</note>
    </ligand>
</feature>
<dbReference type="InterPro" id="IPR023091">
    <property type="entry name" value="MetalPrtase_cat_dom_sf_prd"/>
</dbReference>
<comment type="subcellular location">
    <subcellularLocation>
        <location evidence="9">Cytoplasm</location>
    </subcellularLocation>
</comment>